<dbReference type="EMBL" id="AP029170">
    <property type="protein sequence ID" value="BFD46228.1"/>
    <property type="molecule type" value="Genomic_DNA"/>
</dbReference>
<dbReference type="InterPro" id="IPR006108">
    <property type="entry name" value="3HC_DH_C"/>
</dbReference>
<dbReference type="InterPro" id="IPR029045">
    <property type="entry name" value="ClpP/crotonase-like_dom_sf"/>
</dbReference>
<keyword evidence="2" id="KW-0276">Fatty acid metabolism</keyword>
<comment type="pathway">
    <text evidence="1">Lipid metabolism; fatty acid beta-oxidation.</text>
</comment>
<evidence type="ECO:0000256" key="6">
    <source>
        <dbReference type="ARBA" id="ARBA00023098"/>
    </source>
</evidence>
<feature type="domain" description="3-hydroxyacyl-CoA dehydrogenase NAD binding" evidence="9">
    <location>
        <begin position="7"/>
        <end position="194"/>
    </location>
</feature>
<dbReference type="Pfam" id="PF02737">
    <property type="entry name" value="3HCDH_N"/>
    <property type="match status" value="1"/>
</dbReference>
<dbReference type="PANTHER" id="PTHR48075:SF7">
    <property type="entry name" value="3-HYDROXYACYL-COA DEHYDROGENASE-RELATED"/>
    <property type="match status" value="1"/>
</dbReference>
<organism evidence="10">
    <name type="scientific">Candidatus Tisiphia endosymbiont of Sergentomyia squamirostris</name>
    <dbReference type="NCBI Taxonomy" id="3113639"/>
    <lineage>
        <taxon>Bacteria</taxon>
        <taxon>Pseudomonadati</taxon>
        <taxon>Pseudomonadota</taxon>
        <taxon>Alphaproteobacteria</taxon>
        <taxon>Rickettsiales</taxon>
        <taxon>Rickettsiaceae</taxon>
        <taxon>Rickettsieae</taxon>
        <taxon>Candidatus Tisiphia</taxon>
    </lineage>
</organism>
<evidence type="ECO:0000256" key="1">
    <source>
        <dbReference type="ARBA" id="ARBA00005005"/>
    </source>
</evidence>
<dbReference type="InterPro" id="IPR008927">
    <property type="entry name" value="6-PGluconate_DH-like_C_sf"/>
</dbReference>
<dbReference type="AlphaFoldDB" id="A0AAT9G8Q8"/>
<evidence type="ECO:0000256" key="2">
    <source>
        <dbReference type="ARBA" id="ARBA00022832"/>
    </source>
</evidence>
<dbReference type="GO" id="GO:0006631">
    <property type="term" value="P:fatty acid metabolic process"/>
    <property type="evidence" value="ECO:0007669"/>
    <property type="project" value="UniProtKB-KW"/>
</dbReference>
<accession>A0AAT9G8Q8</accession>
<dbReference type="InterPro" id="IPR036291">
    <property type="entry name" value="NAD(P)-bd_dom_sf"/>
</dbReference>
<evidence type="ECO:0000256" key="7">
    <source>
        <dbReference type="ARBA" id="ARBA00049556"/>
    </source>
</evidence>
<dbReference type="SUPFAM" id="SSF52096">
    <property type="entry name" value="ClpP/crotonase"/>
    <property type="match status" value="1"/>
</dbReference>
<keyword evidence="6" id="KW-0443">Lipid metabolism</keyword>
<proteinExistence type="predicted"/>
<dbReference type="GO" id="GO:0070403">
    <property type="term" value="F:NAD+ binding"/>
    <property type="evidence" value="ECO:0007669"/>
    <property type="project" value="InterPro"/>
</dbReference>
<dbReference type="InterPro" id="IPR001753">
    <property type="entry name" value="Enoyl-CoA_hydra/iso"/>
</dbReference>
<evidence type="ECO:0000256" key="5">
    <source>
        <dbReference type="ARBA" id="ARBA00023027"/>
    </source>
</evidence>
<keyword evidence="3" id="KW-0442">Lipid degradation</keyword>
<dbReference type="GO" id="GO:0016042">
    <property type="term" value="P:lipid catabolic process"/>
    <property type="evidence" value="ECO:0007669"/>
    <property type="project" value="UniProtKB-KW"/>
</dbReference>
<dbReference type="Pfam" id="PF00378">
    <property type="entry name" value="ECH_1"/>
    <property type="match status" value="1"/>
</dbReference>
<keyword evidence="5" id="KW-0520">NAD</keyword>
<evidence type="ECO:0000313" key="10">
    <source>
        <dbReference type="EMBL" id="BFD46228.1"/>
    </source>
</evidence>
<feature type="domain" description="3-hydroxyacyl-CoA dehydrogenase C-terminal" evidence="8">
    <location>
        <begin position="197"/>
        <end position="298"/>
    </location>
</feature>
<protein>
    <submittedName>
        <fullName evidence="10">3-hydroxyacyl-CoA dehydrogenase/enoyl-CoA hydratase family protein</fullName>
    </submittedName>
</protein>
<name>A0AAT9G8Q8_9RICK</name>
<dbReference type="GO" id="GO:0003857">
    <property type="term" value="F:(3S)-3-hydroxyacyl-CoA dehydrogenase (NAD+) activity"/>
    <property type="evidence" value="ECO:0007669"/>
    <property type="project" value="UniProtKB-EC"/>
</dbReference>
<evidence type="ECO:0000256" key="3">
    <source>
        <dbReference type="ARBA" id="ARBA00022963"/>
    </source>
</evidence>
<dbReference type="Gene3D" id="1.10.1040.50">
    <property type="match status" value="1"/>
</dbReference>
<sequence>MEDKIEKICVIGSGVMGLAIASLIANSSHQVVLLDVVSNDPNDRNAILTKALENIEKQQPAPLSHPSKLAFITIGNLEDDLKLITECDLIIEVIIEKIAIKHLLYEKILPYLKEDAILASNTSTLPLRKLKEQMPDSIKSTMRSRFVISHFFNPPRYMELLELVVDSEVSSGVIERISDFLTRDLGKTIIKCHDTPGFIANRVGCYLLELVVRSSIDENLSPVIIDKIFTDLFKLPSTGIFGLYDLIGHDVMRLISTSLVSSLPNNDDYHQVYSASSILDKMIENNLIGRKVLGGFYRISKINGIKTKEVIDFTTLTYAAFEEPKIEYSSIDQLLNSNSSYGKFFHEILVKFYLYITSLIPSVTDNIYDIDTAMRLGYSWKIGPFELLINHIGGGFEWLKKQAMLMNLTLPEYIANSSYETIELSQFHLTRVRLEESKILLKNDSAQLVLYKNRLVFTINTKMNCLNENVFKLLLESVDIAENEKQTLYIMPLTNNFSAGADLKFIASCIKNQDFVKLEYFLKFGQKTMIRLKYSHINIVSCALGAALGGGCEILLHSDFIVANQELNAGLVEVSVGLVPSWGGIKEMFYRASSNKSKLVKNLRNILLPNKSSSADYFIADYDITNVQVNMNKHLILQEAFALDLPKKIKKVSKQVILSKVTLAEEFAEINFSKQKSIAEYDNFQGWLLSKFQDIISMQQVDEQKLLQFEREMFLELAKNPRKIFGF</sequence>
<dbReference type="SUPFAM" id="SSF48179">
    <property type="entry name" value="6-phosphogluconate dehydrogenase C-terminal domain-like"/>
    <property type="match status" value="2"/>
</dbReference>
<dbReference type="Gene3D" id="3.40.50.720">
    <property type="entry name" value="NAD(P)-binding Rossmann-like Domain"/>
    <property type="match status" value="1"/>
</dbReference>
<dbReference type="PANTHER" id="PTHR48075">
    <property type="entry name" value="3-HYDROXYACYL-COA DEHYDROGENASE FAMILY PROTEIN"/>
    <property type="match status" value="1"/>
</dbReference>
<dbReference type="CDD" id="cd06558">
    <property type="entry name" value="crotonase-like"/>
    <property type="match status" value="1"/>
</dbReference>
<reference evidence="10" key="1">
    <citation type="submission" date="2024-01" db="EMBL/GenBank/DDBJ databases">
        <title>Sequencing the genomes of a sandfly, Sergentomyia squamirostris, and its two endosymbionts.</title>
        <authorList>
            <person name="Itokawa K."/>
            <person name="Sanjoba C."/>
        </authorList>
    </citation>
    <scope>NUCLEOTIDE SEQUENCE</scope>
    <source>
        <strain evidence="10">RiSSQ</strain>
    </source>
</reference>
<dbReference type="Gene3D" id="3.90.226.10">
    <property type="entry name" value="2-enoyl-CoA Hydratase, Chain A, domain 1"/>
    <property type="match status" value="1"/>
</dbReference>
<evidence type="ECO:0000259" key="9">
    <source>
        <dbReference type="Pfam" id="PF02737"/>
    </source>
</evidence>
<keyword evidence="4" id="KW-0560">Oxidoreductase</keyword>
<evidence type="ECO:0000259" key="8">
    <source>
        <dbReference type="Pfam" id="PF00725"/>
    </source>
</evidence>
<comment type="catalytic activity">
    <reaction evidence="7">
        <text>a (3S)-3-hydroxyacyl-CoA + NAD(+) = a 3-oxoacyl-CoA + NADH + H(+)</text>
        <dbReference type="Rhea" id="RHEA:22432"/>
        <dbReference type="ChEBI" id="CHEBI:15378"/>
        <dbReference type="ChEBI" id="CHEBI:57318"/>
        <dbReference type="ChEBI" id="CHEBI:57540"/>
        <dbReference type="ChEBI" id="CHEBI:57945"/>
        <dbReference type="ChEBI" id="CHEBI:90726"/>
        <dbReference type="EC" id="1.1.1.35"/>
    </reaction>
</comment>
<dbReference type="SUPFAM" id="SSF51735">
    <property type="entry name" value="NAD(P)-binding Rossmann-fold domains"/>
    <property type="match status" value="1"/>
</dbReference>
<dbReference type="InterPro" id="IPR006176">
    <property type="entry name" value="3-OHacyl-CoA_DH_NAD-bd"/>
</dbReference>
<dbReference type="Pfam" id="PF00725">
    <property type="entry name" value="3HCDH"/>
    <property type="match status" value="1"/>
</dbReference>
<evidence type="ECO:0000256" key="4">
    <source>
        <dbReference type="ARBA" id="ARBA00023002"/>
    </source>
</evidence>
<gene>
    <name evidence="10" type="ORF">DMENIID0002_08740</name>
</gene>